<evidence type="ECO:0000256" key="1">
    <source>
        <dbReference type="SAM" id="MobiDB-lite"/>
    </source>
</evidence>
<dbReference type="EMBL" id="JAAGOA010000009">
    <property type="protein sequence ID" value="NEE01462.1"/>
    <property type="molecule type" value="Genomic_DNA"/>
</dbReference>
<comment type="caution">
    <text evidence="2">The sequence shown here is derived from an EMBL/GenBank/DDBJ whole genome shotgun (WGS) entry which is preliminary data.</text>
</comment>
<reference evidence="2 3" key="1">
    <citation type="submission" date="2020-02" db="EMBL/GenBank/DDBJ databases">
        <authorList>
            <person name="Li X.-J."/>
            <person name="Han X.-M."/>
        </authorList>
    </citation>
    <scope>NUCLEOTIDE SEQUENCE [LARGE SCALE GENOMIC DNA]</scope>
    <source>
        <strain evidence="2 3">CCTCC AB 2017055</strain>
    </source>
</reference>
<dbReference type="AlphaFoldDB" id="A0A6L9SA75"/>
<proteinExistence type="predicted"/>
<name>A0A6L9SA75_9ACTN</name>
<dbReference type="Proteomes" id="UP000475214">
    <property type="component" value="Unassembled WGS sequence"/>
</dbReference>
<evidence type="ECO:0000313" key="2">
    <source>
        <dbReference type="EMBL" id="NEE01462.1"/>
    </source>
</evidence>
<evidence type="ECO:0000313" key="3">
    <source>
        <dbReference type="Proteomes" id="UP000475214"/>
    </source>
</evidence>
<keyword evidence="3" id="KW-1185">Reference proteome</keyword>
<feature type="region of interest" description="Disordered" evidence="1">
    <location>
        <begin position="1"/>
        <end position="61"/>
    </location>
</feature>
<feature type="compositionally biased region" description="Acidic residues" evidence="1">
    <location>
        <begin position="21"/>
        <end position="33"/>
    </location>
</feature>
<sequence length="61" mass="7087">MPRPGSHQYDVKRARLRKELEDEGVAADQDADEEANRRLQEDEDLRPVQRTDRAEGPKGER</sequence>
<protein>
    <submittedName>
        <fullName evidence="2">Uncharacterized protein</fullName>
    </submittedName>
</protein>
<feature type="compositionally biased region" description="Basic and acidic residues" evidence="1">
    <location>
        <begin position="34"/>
        <end position="61"/>
    </location>
</feature>
<feature type="compositionally biased region" description="Basic and acidic residues" evidence="1">
    <location>
        <begin position="9"/>
        <end position="20"/>
    </location>
</feature>
<dbReference type="RefSeq" id="WP_163739086.1">
    <property type="nucleotide sequence ID" value="NZ_JAAGOA010000009.1"/>
</dbReference>
<organism evidence="2 3">
    <name type="scientific">Phytoactinopolyspora halotolerans</name>
    <dbReference type="NCBI Taxonomy" id="1981512"/>
    <lineage>
        <taxon>Bacteria</taxon>
        <taxon>Bacillati</taxon>
        <taxon>Actinomycetota</taxon>
        <taxon>Actinomycetes</taxon>
        <taxon>Jiangellales</taxon>
        <taxon>Jiangellaceae</taxon>
        <taxon>Phytoactinopolyspora</taxon>
    </lineage>
</organism>
<gene>
    <name evidence="2" type="ORF">G1H10_14905</name>
</gene>
<accession>A0A6L9SA75</accession>